<sequence>MDEKLIALADERKADELSKVLKDVDKNQVDKLLEDRIVKETSQPIALIKALLYGYSLKEEDRAGKWLDIYLCCINCLQKKDQHSKVSENVIDFLIWQVENLTDTNLVSLLKYFVEIIKTGNLQNSKILELFPKLLSVIATREKVPIDDINWLKGSDFKSQILNKICSNRWNTKFVIQLVDMLKDVQMSSDELEFVIDKTLRIFPELDLYDLPALVLNLLLLSIKGHQRKVLEGIMDFFIERDNVLREQDKNIDSMDLSEELINKSTLRNIEGTVIFHSVYALKQDNNLMKEFVKFLKMELQTITMKSLTPFVLAMSLTIGQVFRFKDQIFTLLKSIILKSFSDAEQQQRCTWLHENIVIVPKLDRFVLEVIENSTSGWDNVVPGLVQLGFILMDSFGPKSSFGRVEGIALNQPVLHQKACNLGLQILLQTFKVQYNAVRENILDMIFTRIGSSESKPITHILDLFSRVVKTSPQLLLNSDKKLTTIFDHLPTLPPKTAASLLDILQPILKFSRTLRDTLMLLLRKSMFSKHLNARKVSARGFLMILKQFRIVGSVPCSQMNQTFSLSQLSVDVHSQTKYNPVANSTLCLEIVRNLRRCLSQQAEVRVIIYSGLCDCLSKNSKLQKPILNLLLHQIKKYFEAVEYVIPPLRLEACLLTHGSQIYLGEPLAHLLRCVSQCVLKSQTLNENETNSNGHDDDEKEEEEEEADGGDDDEESNCLKKLEKILASLTQRMVKCELEEFELDKASDYSTKTNVGVKNTILASLILGLYESLMEYNFFSGKCSESSFENVMDLFAKYVKLTGILKTKMKGQNTKINPSLLSLHFIVEILHSFYEDSSSDSSLSLKSLKENKDFVQHILSVGLQKIHLLRDHGFRDDKEQLDKDKLILLSCRLGRLCLKHYQRVGPTSDKKNKKTESTLCLEILSAVVQLLFDSTSPDTHKVWFTQLLKVNEATDTSNSQMSDKQSILEKHTKLIQRLAVNILSSDKETKTIVELNSLLEILGVLCEHLNPGQVYEEILHWIDEVARSDAIDADMNVISKVLGLLLKMSKDVRNPVGMLKKISRDLHSKLGDIDKEYEVEEHSYYGAITSQSSNSVLSLVLAYVSSGLDEINWILQKMKMELYGSKDTVTDSSSQLPSQHEDVLSVVCTRLASLVAAFHELVQTSIPNWSSCEQFIKQLTNLYSTFCQYIKYYLQVYNLKVGHLTQMAEKLVKLIGTQLTPQVYVFITYIQREVKGTRKGNGKEKKATSSSSRPLDSSIVKQGKVMPKLIFAIENYEKFLVQLAKKSKVNLMEHVKPSVARDFRINGAVVRAVLQEMSNSEDDSEDDENKGSTANKQVENVGSSKSDEPPSKKARS</sequence>
<protein>
    <submittedName>
        <fullName evidence="8">Fanconi anemia group I protein</fullName>
    </submittedName>
</protein>
<name>A0A6P7TYR5_9MOLL</name>
<dbReference type="Proteomes" id="UP000515154">
    <property type="component" value="Linkage group LG2"/>
</dbReference>
<accession>A0A6P7TYR5</accession>
<dbReference type="Pfam" id="PF14680">
    <property type="entry name" value="FANCI_HD2"/>
    <property type="match status" value="1"/>
</dbReference>
<dbReference type="InterPro" id="IPR029310">
    <property type="entry name" value="FANCI_HD1"/>
</dbReference>
<evidence type="ECO:0000313" key="7">
    <source>
        <dbReference type="Proteomes" id="UP000515154"/>
    </source>
</evidence>
<evidence type="ECO:0000259" key="6">
    <source>
        <dbReference type="Pfam" id="PF14680"/>
    </source>
</evidence>
<feature type="compositionally biased region" description="Basic and acidic residues" evidence="1">
    <location>
        <begin position="1345"/>
        <end position="1356"/>
    </location>
</feature>
<dbReference type="InterPro" id="IPR029308">
    <property type="entry name" value="FANCI_S1"/>
</dbReference>
<dbReference type="InterPro" id="IPR026171">
    <property type="entry name" value="FANCI"/>
</dbReference>
<feature type="region of interest" description="Disordered" evidence="1">
    <location>
        <begin position="1316"/>
        <end position="1356"/>
    </location>
</feature>
<gene>
    <name evidence="8" type="primary">LOC115231813</name>
</gene>
<feature type="domain" description="FANCI solenoid 4" evidence="4">
    <location>
        <begin position="1058"/>
        <end position="1309"/>
    </location>
</feature>
<feature type="compositionally biased region" description="Acidic residues" evidence="1">
    <location>
        <begin position="1319"/>
        <end position="1328"/>
    </location>
</feature>
<dbReference type="InterPro" id="IPR029314">
    <property type="entry name" value="FANCI_S4"/>
</dbReference>
<dbReference type="PANTHER" id="PTHR21818:SF0">
    <property type="entry name" value="FANCONI ANEMIA GROUP I PROTEIN"/>
    <property type="match status" value="1"/>
</dbReference>
<dbReference type="KEGG" id="osn:115231813"/>
<proteinExistence type="predicted"/>
<reference evidence="8" key="1">
    <citation type="submission" date="2025-08" db="UniProtKB">
        <authorList>
            <consortium name="RefSeq"/>
        </authorList>
    </citation>
    <scope>IDENTIFICATION</scope>
</reference>
<feature type="domain" description="FANCI solenoid 1" evidence="2">
    <location>
        <begin position="65"/>
        <end position="282"/>
    </location>
</feature>
<dbReference type="InterPro" id="IPR029312">
    <property type="entry name" value="FANCI_HD2"/>
</dbReference>
<dbReference type="GO" id="GO:0006281">
    <property type="term" value="P:DNA repair"/>
    <property type="evidence" value="ECO:0007669"/>
    <property type="project" value="InterPro"/>
</dbReference>
<evidence type="ECO:0000259" key="5">
    <source>
        <dbReference type="Pfam" id="PF14679"/>
    </source>
</evidence>
<dbReference type="GO" id="GO:0070182">
    <property type="term" value="F:DNA polymerase binding"/>
    <property type="evidence" value="ECO:0007669"/>
    <property type="project" value="TreeGrafter"/>
</dbReference>
<evidence type="ECO:0000259" key="4">
    <source>
        <dbReference type="Pfam" id="PF14678"/>
    </source>
</evidence>
<feature type="domain" description="FANCI helical" evidence="6">
    <location>
        <begin position="558"/>
        <end position="806"/>
    </location>
</feature>
<feature type="domain" description="FANCI solenoid 2" evidence="3">
    <location>
        <begin position="381"/>
        <end position="543"/>
    </location>
</feature>
<evidence type="ECO:0000256" key="1">
    <source>
        <dbReference type="SAM" id="MobiDB-lite"/>
    </source>
</evidence>
<evidence type="ECO:0000259" key="3">
    <source>
        <dbReference type="Pfam" id="PF14676"/>
    </source>
</evidence>
<evidence type="ECO:0000313" key="8">
    <source>
        <dbReference type="RefSeq" id="XP_029657609.1"/>
    </source>
</evidence>
<dbReference type="Pfam" id="PF14676">
    <property type="entry name" value="FANCI_S2"/>
    <property type="match status" value="1"/>
</dbReference>
<dbReference type="Pfam" id="PF14679">
    <property type="entry name" value="FANCI_HD1"/>
    <property type="match status" value="1"/>
</dbReference>
<dbReference type="Pfam" id="PF14675">
    <property type="entry name" value="FANCI_S1"/>
    <property type="match status" value="1"/>
</dbReference>
<dbReference type="Pfam" id="PF14678">
    <property type="entry name" value="FANCI_S4"/>
    <property type="match status" value="1"/>
</dbReference>
<keyword evidence="7" id="KW-1185">Reference proteome</keyword>
<organism evidence="7 8">
    <name type="scientific">Octopus sinensis</name>
    <name type="common">East Asian common octopus</name>
    <dbReference type="NCBI Taxonomy" id="2607531"/>
    <lineage>
        <taxon>Eukaryota</taxon>
        <taxon>Metazoa</taxon>
        <taxon>Spiralia</taxon>
        <taxon>Lophotrochozoa</taxon>
        <taxon>Mollusca</taxon>
        <taxon>Cephalopoda</taxon>
        <taxon>Coleoidea</taxon>
        <taxon>Octopodiformes</taxon>
        <taxon>Octopoda</taxon>
        <taxon>Incirrata</taxon>
        <taxon>Octopodidae</taxon>
        <taxon>Octopus</taxon>
    </lineage>
</organism>
<feature type="compositionally biased region" description="Acidic residues" evidence="1">
    <location>
        <begin position="696"/>
        <end position="715"/>
    </location>
</feature>
<dbReference type="InterPro" id="IPR029315">
    <property type="entry name" value="FANCI_S2"/>
</dbReference>
<dbReference type="PANTHER" id="PTHR21818">
    <property type="entry name" value="BC025462 PROTEIN"/>
    <property type="match status" value="1"/>
</dbReference>
<feature type="domain" description="FANCI helical" evidence="5">
    <location>
        <begin position="288"/>
        <end position="373"/>
    </location>
</feature>
<feature type="compositionally biased region" description="Polar residues" evidence="1">
    <location>
        <begin position="1331"/>
        <end position="1344"/>
    </location>
</feature>
<evidence type="ECO:0000259" key="2">
    <source>
        <dbReference type="Pfam" id="PF14675"/>
    </source>
</evidence>
<feature type="region of interest" description="Disordered" evidence="1">
    <location>
        <begin position="687"/>
        <end position="715"/>
    </location>
</feature>
<dbReference type="RefSeq" id="XP_029657609.1">
    <property type="nucleotide sequence ID" value="XM_029801749.2"/>
</dbReference>